<evidence type="ECO:0000313" key="6">
    <source>
        <dbReference type="Proteomes" id="UP000656813"/>
    </source>
</evidence>
<sequence>MQLEKLVHFHKIMGDPTRIKILALLSHGPLHGQAIAGKLGKTAPTITHHMTKLREINAIRERREKNTIYFELNLDSLRGQTTALLTLIQGKEREMESMTLTAEKLAVVRNFLDKEGRLKNIPAQKKKKLMVLEYLVQGLELGKRYPERELNEYLKQYHEDFATLRREFIMHQFMYRENGIYELNPPEMWDNKPVPSSH</sequence>
<evidence type="ECO:0000256" key="1">
    <source>
        <dbReference type="ARBA" id="ARBA00023015"/>
    </source>
</evidence>
<reference evidence="5" key="2">
    <citation type="submission" date="2020-09" db="EMBL/GenBank/DDBJ databases">
        <authorList>
            <person name="Sun Q."/>
            <person name="Zhou Y."/>
        </authorList>
    </citation>
    <scope>NUCLEOTIDE SEQUENCE</scope>
    <source>
        <strain evidence="5">CGMCC 1.12777</strain>
    </source>
</reference>
<dbReference type="Proteomes" id="UP000656813">
    <property type="component" value="Unassembled WGS sequence"/>
</dbReference>
<reference evidence="5" key="1">
    <citation type="journal article" date="2014" name="Int. J. Syst. Evol. Microbiol.">
        <title>Complete genome sequence of Corynebacterium casei LMG S-19264T (=DSM 44701T), isolated from a smear-ripened cheese.</title>
        <authorList>
            <consortium name="US DOE Joint Genome Institute (JGI-PGF)"/>
            <person name="Walter F."/>
            <person name="Albersmeier A."/>
            <person name="Kalinowski J."/>
            <person name="Ruckert C."/>
        </authorList>
    </citation>
    <scope>NUCLEOTIDE SEQUENCE</scope>
    <source>
        <strain evidence="5">CGMCC 1.12777</strain>
    </source>
</reference>
<protein>
    <recommendedName>
        <fullName evidence="4">HTH arsR-type domain-containing protein</fullName>
    </recommendedName>
</protein>
<dbReference type="Gene3D" id="1.10.10.10">
    <property type="entry name" value="Winged helix-like DNA-binding domain superfamily/Winged helix DNA-binding domain"/>
    <property type="match status" value="1"/>
</dbReference>
<feature type="domain" description="HTH arsR-type" evidence="4">
    <location>
        <begin position="1"/>
        <end position="92"/>
    </location>
</feature>
<evidence type="ECO:0000256" key="3">
    <source>
        <dbReference type="ARBA" id="ARBA00023163"/>
    </source>
</evidence>
<name>A0A8J3ENJ8_9BACL</name>
<dbReference type="SMART" id="SM00418">
    <property type="entry name" value="HTH_ARSR"/>
    <property type="match status" value="1"/>
</dbReference>
<dbReference type="Pfam" id="PF09860">
    <property type="entry name" value="DUF2087"/>
    <property type="match status" value="1"/>
</dbReference>
<dbReference type="CDD" id="cd00090">
    <property type="entry name" value="HTH_ARSR"/>
    <property type="match status" value="1"/>
</dbReference>
<organism evidence="5 6">
    <name type="scientific">Pullulanibacillus pueri</name>
    <dbReference type="NCBI Taxonomy" id="1437324"/>
    <lineage>
        <taxon>Bacteria</taxon>
        <taxon>Bacillati</taxon>
        <taxon>Bacillota</taxon>
        <taxon>Bacilli</taxon>
        <taxon>Bacillales</taxon>
        <taxon>Sporolactobacillaceae</taxon>
        <taxon>Pullulanibacillus</taxon>
    </lineage>
</organism>
<comment type="caution">
    <text evidence="5">The sequence shown here is derived from an EMBL/GenBank/DDBJ whole genome shotgun (WGS) entry which is preliminary data.</text>
</comment>
<keyword evidence="3" id="KW-0804">Transcription</keyword>
<dbReference type="Pfam" id="PF01022">
    <property type="entry name" value="HTH_5"/>
    <property type="match status" value="1"/>
</dbReference>
<dbReference type="EMBL" id="BMFV01000023">
    <property type="protein sequence ID" value="GGH84749.1"/>
    <property type="molecule type" value="Genomic_DNA"/>
</dbReference>
<dbReference type="PROSITE" id="PS50987">
    <property type="entry name" value="HTH_ARSR_2"/>
    <property type="match status" value="1"/>
</dbReference>
<gene>
    <name evidence="5" type="ORF">GCM10007096_28550</name>
</gene>
<accession>A0A8J3ENJ8</accession>
<dbReference type="InterPro" id="IPR018656">
    <property type="entry name" value="DUF2087"/>
</dbReference>
<dbReference type="AlphaFoldDB" id="A0A8J3ENJ8"/>
<dbReference type="PANTHER" id="PTHR33154">
    <property type="entry name" value="TRANSCRIPTIONAL REGULATOR, ARSR FAMILY"/>
    <property type="match status" value="1"/>
</dbReference>
<dbReference type="PANTHER" id="PTHR33154:SF33">
    <property type="entry name" value="TRANSCRIPTIONAL REPRESSOR SDPR"/>
    <property type="match status" value="1"/>
</dbReference>
<dbReference type="RefSeq" id="WP_188498055.1">
    <property type="nucleotide sequence ID" value="NZ_BMFV01000023.1"/>
</dbReference>
<keyword evidence="1" id="KW-0805">Transcription regulation</keyword>
<keyword evidence="2" id="KW-0238">DNA-binding</keyword>
<evidence type="ECO:0000259" key="4">
    <source>
        <dbReference type="PROSITE" id="PS50987"/>
    </source>
</evidence>
<dbReference type="GO" id="GO:0003677">
    <property type="term" value="F:DNA binding"/>
    <property type="evidence" value="ECO:0007669"/>
    <property type="project" value="UniProtKB-KW"/>
</dbReference>
<dbReference type="InterPro" id="IPR051081">
    <property type="entry name" value="HTH_MetalResp_TranReg"/>
</dbReference>
<dbReference type="SUPFAM" id="SSF46785">
    <property type="entry name" value="Winged helix' DNA-binding domain"/>
    <property type="match status" value="1"/>
</dbReference>
<dbReference type="InterPro" id="IPR001845">
    <property type="entry name" value="HTH_ArsR_DNA-bd_dom"/>
</dbReference>
<dbReference type="InterPro" id="IPR036390">
    <property type="entry name" value="WH_DNA-bd_sf"/>
</dbReference>
<dbReference type="GO" id="GO:0003700">
    <property type="term" value="F:DNA-binding transcription factor activity"/>
    <property type="evidence" value="ECO:0007669"/>
    <property type="project" value="InterPro"/>
</dbReference>
<keyword evidence="6" id="KW-1185">Reference proteome</keyword>
<evidence type="ECO:0000256" key="2">
    <source>
        <dbReference type="ARBA" id="ARBA00023125"/>
    </source>
</evidence>
<proteinExistence type="predicted"/>
<evidence type="ECO:0000313" key="5">
    <source>
        <dbReference type="EMBL" id="GGH84749.1"/>
    </source>
</evidence>
<dbReference type="InterPro" id="IPR011991">
    <property type="entry name" value="ArsR-like_HTH"/>
</dbReference>
<dbReference type="InterPro" id="IPR036388">
    <property type="entry name" value="WH-like_DNA-bd_sf"/>
</dbReference>